<organism evidence="11 12">
    <name type="scientific">Chitiniphilus purpureus</name>
    <dbReference type="NCBI Taxonomy" id="2981137"/>
    <lineage>
        <taxon>Bacteria</taxon>
        <taxon>Pseudomonadati</taxon>
        <taxon>Pseudomonadota</taxon>
        <taxon>Betaproteobacteria</taxon>
        <taxon>Neisseriales</taxon>
        <taxon>Chitinibacteraceae</taxon>
        <taxon>Chitiniphilus</taxon>
    </lineage>
</organism>
<dbReference type="InterPro" id="IPR011066">
    <property type="entry name" value="MscS_channel_C_sf"/>
</dbReference>
<evidence type="ECO:0000256" key="4">
    <source>
        <dbReference type="ARBA" id="ARBA00022692"/>
    </source>
</evidence>
<keyword evidence="7" id="KW-0406">Ion transport</keyword>
<evidence type="ECO:0000256" key="1">
    <source>
        <dbReference type="ARBA" id="ARBA00004651"/>
    </source>
</evidence>
<dbReference type="Pfam" id="PF00924">
    <property type="entry name" value="MS_channel_2nd"/>
    <property type="match status" value="1"/>
</dbReference>
<comment type="subunit">
    <text evidence="7">Homoheptamer.</text>
</comment>
<dbReference type="Pfam" id="PF21088">
    <property type="entry name" value="MS_channel_1st"/>
    <property type="match status" value="1"/>
</dbReference>
<name>A0ABY6DJV2_9NEIS</name>
<dbReference type="SUPFAM" id="SSF50182">
    <property type="entry name" value="Sm-like ribonucleoproteins"/>
    <property type="match status" value="1"/>
</dbReference>
<evidence type="ECO:0000313" key="11">
    <source>
        <dbReference type="EMBL" id="UXY14640.1"/>
    </source>
</evidence>
<evidence type="ECO:0000259" key="8">
    <source>
        <dbReference type="Pfam" id="PF00924"/>
    </source>
</evidence>
<keyword evidence="4 7" id="KW-0812">Transmembrane</keyword>
<comment type="similarity">
    <text evidence="2 7">Belongs to the MscS (TC 1.A.23) family.</text>
</comment>
<comment type="caution">
    <text evidence="7">Lacks conserved residue(s) required for the propagation of feature annotation.</text>
</comment>
<evidence type="ECO:0000259" key="9">
    <source>
        <dbReference type="Pfam" id="PF21082"/>
    </source>
</evidence>
<evidence type="ECO:0000256" key="5">
    <source>
        <dbReference type="ARBA" id="ARBA00022989"/>
    </source>
</evidence>
<keyword evidence="12" id="KW-1185">Reference proteome</keyword>
<dbReference type="SUPFAM" id="SSF82689">
    <property type="entry name" value="Mechanosensitive channel protein MscS (YggB), C-terminal domain"/>
    <property type="match status" value="1"/>
</dbReference>
<dbReference type="InterPro" id="IPR006685">
    <property type="entry name" value="MscS_channel_2nd"/>
</dbReference>
<dbReference type="InterPro" id="IPR045275">
    <property type="entry name" value="MscS_archaea/bacteria_type"/>
</dbReference>
<dbReference type="InterPro" id="IPR010920">
    <property type="entry name" value="LSM_dom_sf"/>
</dbReference>
<dbReference type="Proteomes" id="UP001061302">
    <property type="component" value="Chromosome"/>
</dbReference>
<keyword evidence="6 7" id="KW-0472">Membrane</keyword>
<proteinExistence type="inferred from homology"/>
<dbReference type="PANTHER" id="PTHR30221">
    <property type="entry name" value="SMALL-CONDUCTANCE MECHANOSENSITIVE CHANNEL"/>
    <property type="match status" value="1"/>
</dbReference>
<dbReference type="InterPro" id="IPR023408">
    <property type="entry name" value="MscS_beta-dom_sf"/>
</dbReference>
<dbReference type="Pfam" id="PF21082">
    <property type="entry name" value="MS_channel_3rd"/>
    <property type="match status" value="1"/>
</dbReference>
<dbReference type="EMBL" id="CP106753">
    <property type="protein sequence ID" value="UXY14640.1"/>
    <property type="molecule type" value="Genomic_DNA"/>
</dbReference>
<sequence length="263" mass="27998">MAQLDRFERLIDSLLPRIANYGIDLLVALIVLLAGWWLARRLAGAVVGLVVRAGGDATAAPLIGTAVMWGVRILTLVNVLARLGIQTTSIVAALGAAGLAIGLALQGTLQNIAAGLMLLLLRPFRAGDYIEGSGTIAGTVREVGLFSTHLGKLDGVSLYVPNSQLWSNAVTNFSRNPTRRIEVAFQVSVAQIEPGLQLLRELIAAEPRILSEPAPTVLVADYTDAGAKLALQAWVINADYTAVRAELLRSIRPRLEAQAEPQV</sequence>
<evidence type="ECO:0000256" key="6">
    <source>
        <dbReference type="ARBA" id="ARBA00023136"/>
    </source>
</evidence>
<evidence type="ECO:0000256" key="7">
    <source>
        <dbReference type="RuleBase" id="RU369025"/>
    </source>
</evidence>
<evidence type="ECO:0000259" key="10">
    <source>
        <dbReference type="Pfam" id="PF21088"/>
    </source>
</evidence>
<evidence type="ECO:0000313" key="12">
    <source>
        <dbReference type="Proteomes" id="UP001061302"/>
    </source>
</evidence>
<gene>
    <name evidence="11" type="ORF">N8I74_15115</name>
</gene>
<keyword evidence="7" id="KW-0813">Transport</keyword>
<evidence type="ECO:0000256" key="3">
    <source>
        <dbReference type="ARBA" id="ARBA00022475"/>
    </source>
</evidence>
<keyword evidence="3" id="KW-1003">Cell membrane</keyword>
<dbReference type="InterPro" id="IPR011014">
    <property type="entry name" value="MscS_channel_TM-2"/>
</dbReference>
<dbReference type="Gene3D" id="1.10.287.1260">
    <property type="match status" value="1"/>
</dbReference>
<feature type="transmembrane region" description="Helical" evidence="7">
    <location>
        <begin position="21"/>
        <end position="39"/>
    </location>
</feature>
<comment type="subcellular location">
    <subcellularLocation>
        <location evidence="7">Cell inner membrane</location>
        <topology evidence="7">Multi-pass membrane protein</topology>
    </subcellularLocation>
    <subcellularLocation>
        <location evidence="1">Cell membrane</location>
        <topology evidence="1">Multi-pass membrane protein</topology>
    </subcellularLocation>
</comment>
<dbReference type="InterPro" id="IPR008910">
    <property type="entry name" value="MSC_TM_helix"/>
</dbReference>
<dbReference type="SUPFAM" id="SSF82861">
    <property type="entry name" value="Mechanosensitive channel protein MscS (YggB), transmembrane region"/>
    <property type="match status" value="1"/>
</dbReference>
<dbReference type="Gene3D" id="3.30.70.100">
    <property type="match status" value="1"/>
</dbReference>
<keyword evidence="7" id="KW-0407">Ion channel</keyword>
<feature type="transmembrane region" description="Helical" evidence="7">
    <location>
        <begin position="93"/>
        <end position="121"/>
    </location>
</feature>
<accession>A0ABY6DJV2</accession>
<feature type="domain" description="Mechanosensitive ion channel MscS" evidence="8">
    <location>
        <begin position="108"/>
        <end position="175"/>
    </location>
</feature>
<dbReference type="InterPro" id="IPR049142">
    <property type="entry name" value="MS_channel_1st"/>
</dbReference>
<dbReference type="Pfam" id="PF05552">
    <property type="entry name" value="MS_channel_1st_1"/>
    <property type="match status" value="1"/>
</dbReference>
<feature type="domain" description="Mechanosensitive ion channel transmembrane helices 2/3" evidence="10">
    <location>
        <begin position="74"/>
        <end position="106"/>
    </location>
</feature>
<dbReference type="RefSeq" id="WP_263123942.1">
    <property type="nucleotide sequence ID" value="NZ_CP106753.1"/>
</dbReference>
<keyword evidence="5 7" id="KW-1133">Transmembrane helix</keyword>
<feature type="domain" description="Mechanosensitive ion channel MscS C-terminal" evidence="9">
    <location>
        <begin position="179"/>
        <end position="256"/>
    </location>
</feature>
<keyword evidence="7" id="KW-0997">Cell inner membrane</keyword>
<dbReference type="InterPro" id="IPR049278">
    <property type="entry name" value="MS_channel_C"/>
</dbReference>
<protein>
    <recommendedName>
        <fullName evidence="7">Small-conductance mechanosensitive channel</fullName>
    </recommendedName>
</protein>
<reference evidence="11" key="1">
    <citation type="submission" date="2022-10" db="EMBL/GenBank/DDBJ databases">
        <title>Chitiniphilus purpureus sp. nov., a novel chitin-degrading bacterium isolated from crawfish pond sediment.</title>
        <authorList>
            <person name="Li K."/>
        </authorList>
    </citation>
    <scope>NUCLEOTIDE SEQUENCE</scope>
    <source>
        <strain evidence="11">CD1</strain>
    </source>
</reference>
<feature type="transmembrane region" description="Helical" evidence="7">
    <location>
        <begin position="59"/>
        <end position="81"/>
    </location>
</feature>
<comment type="function">
    <text evidence="7">Mechanosensitive channel that participates in the regulation of osmotic pressure changes within the cell, opening in response to stretch forces in the membrane lipid bilayer, without the need for other proteins. Contributes to normal resistance to hypoosmotic shock. Forms an ion channel of 1.0 nanosiemens conductance with a slight preference for anions.</text>
</comment>
<dbReference type="PANTHER" id="PTHR30221:SF8">
    <property type="entry name" value="SMALL-CONDUCTANCE MECHANOSENSITIVE CHANNEL"/>
    <property type="match status" value="1"/>
</dbReference>
<dbReference type="Gene3D" id="2.30.30.60">
    <property type="match status" value="1"/>
</dbReference>
<evidence type="ECO:0000256" key="2">
    <source>
        <dbReference type="ARBA" id="ARBA00008017"/>
    </source>
</evidence>